<dbReference type="GO" id="GO:0003723">
    <property type="term" value="F:RNA binding"/>
    <property type="evidence" value="ECO:0007669"/>
    <property type="project" value="UniProtKB-UniRule"/>
</dbReference>
<keyword evidence="9 14" id="KW-0540">Nuclease</keyword>
<dbReference type="AlphaFoldDB" id="A0A2W2B642"/>
<dbReference type="RefSeq" id="WP_111199792.1">
    <property type="nucleotide sequence ID" value="NZ_QKVK01000009.1"/>
</dbReference>
<dbReference type="GO" id="GO:0005737">
    <property type="term" value="C:cytoplasm"/>
    <property type="evidence" value="ECO:0007669"/>
    <property type="project" value="UniProtKB-SubCell"/>
</dbReference>
<comment type="caution">
    <text evidence="18">The sequence shown here is derived from an EMBL/GenBank/DDBJ whole genome shotgun (WGS) entry which is preliminary data.</text>
</comment>
<evidence type="ECO:0000256" key="4">
    <source>
        <dbReference type="ARBA" id="ARBA00004496"/>
    </source>
</evidence>
<dbReference type="NCBIfam" id="NF000595">
    <property type="entry name" value="PRK00015.1-3"/>
    <property type="match status" value="1"/>
</dbReference>
<comment type="subcellular location">
    <subcellularLocation>
        <location evidence="4 14">Cytoplasm</location>
    </subcellularLocation>
</comment>
<evidence type="ECO:0000256" key="12">
    <source>
        <dbReference type="ARBA" id="ARBA00022801"/>
    </source>
</evidence>
<dbReference type="InterPro" id="IPR036397">
    <property type="entry name" value="RNaseH_sf"/>
</dbReference>
<organism evidence="18 19">
    <name type="scientific">Aestuariivirga litoralis</name>
    <dbReference type="NCBI Taxonomy" id="2650924"/>
    <lineage>
        <taxon>Bacteria</taxon>
        <taxon>Pseudomonadati</taxon>
        <taxon>Pseudomonadota</taxon>
        <taxon>Alphaproteobacteria</taxon>
        <taxon>Hyphomicrobiales</taxon>
        <taxon>Aestuariivirgaceae</taxon>
        <taxon>Aestuariivirga</taxon>
    </lineage>
</organism>
<keyword evidence="11 14" id="KW-0255">Endonuclease</keyword>
<feature type="binding site" evidence="14 15">
    <location>
        <position position="121"/>
    </location>
    <ligand>
        <name>a divalent metal cation</name>
        <dbReference type="ChEBI" id="CHEBI:60240"/>
    </ligand>
</feature>
<dbReference type="PANTHER" id="PTHR10954">
    <property type="entry name" value="RIBONUCLEASE H2 SUBUNIT A"/>
    <property type="match status" value="1"/>
</dbReference>
<evidence type="ECO:0000256" key="16">
    <source>
        <dbReference type="RuleBase" id="RU003515"/>
    </source>
</evidence>
<evidence type="ECO:0000256" key="10">
    <source>
        <dbReference type="ARBA" id="ARBA00022723"/>
    </source>
</evidence>
<dbReference type="Pfam" id="PF01351">
    <property type="entry name" value="RNase_HII"/>
    <property type="match status" value="1"/>
</dbReference>
<keyword evidence="10 14" id="KW-0479">Metal-binding</keyword>
<dbReference type="InterPro" id="IPR024567">
    <property type="entry name" value="RNase_HII/HIII_dom"/>
</dbReference>
<dbReference type="EMBL" id="QKVK01000009">
    <property type="protein sequence ID" value="PZF75598.1"/>
    <property type="molecule type" value="Genomic_DNA"/>
</dbReference>
<dbReference type="GO" id="GO:0043137">
    <property type="term" value="P:DNA replication, removal of RNA primer"/>
    <property type="evidence" value="ECO:0007669"/>
    <property type="project" value="TreeGrafter"/>
</dbReference>
<name>A0A2W2B642_9HYPH</name>
<evidence type="ECO:0000256" key="1">
    <source>
        <dbReference type="ARBA" id="ARBA00000077"/>
    </source>
</evidence>
<dbReference type="GO" id="GO:0004523">
    <property type="term" value="F:RNA-DNA hybrid ribonuclease activity"/>
    <property type="evidence" value="ECO:0007669"/>
    <property type="project" value="UniProtKB-UniRule"/>
</dbReference>
<dbReference type="Gene3D" id="3.30.420.10">
    <property type="entry name" value="Ribonuclease H-like superfamily/Ribonuclease H"/>
    <property type="match status" value="1"/>
</dbReference>
<evidence type="ECO:0000313" key="19">
    <source>
        <dbReference type="Proteomes" id="UP000248795"/>
    </source>
</evidence>
<dbReference type="PROSITE" id="PS51975">
    <property type="entry name" value="RNASE_H_2"/>
    <property type="match status" value="1"/>
</dbReference>
<keyword evidence="19" id="KW-1185">Reference proteome</keyword>
<gene>
    <name evidence="14" type="primary">rnhB</name>
    <name evidence="18" type="ORF">DK847_17295</name>
</gene>
<comment type="function">
    <text evidence="3 14 16">Endonuclease that specifically degrades the RNA of RNA-DNA hybrids.</text>
</comment>
<evidence type="ECO:0000256" key="3">
    <source>
        <dbReference type="ARBA" id="ARBA00004065"/>
    </source>
</evidence>
<dbReference type="InterPro" id="IPR012337">
    <property type="entry name" value="RNaseH-like_sf"/>
</dbReference>
<comment type="cofactor">
    <cofactor evidence="14 15">
        <name>Mn(2+)</name>
        <dbReference type="ChEBI" id="CHEBI:29035"/>
    </cofactor>
    <cofactor evidence="14 15">
        <name>Mg(2+)</name>
        <dbReference type="ChEBI" id="CHEBI:18420"/>
    </cofactor>
    <text evidence="14 15">Manganese or magnesium. Binds 1 divalent metal ion per monomer in the absence of substrate. May bind a second metal ion after substrate binding.</text>
</comment>
<dbReference type="CDD" id="cd07182">
    <property type="entry name" value="RNase_HII_bacteria_HII_like"/>
    <property type="match status" value="1"/>
</dbReference>
<evidence type="ECO:0000256" key="9">
    <source>
        <dbReference type="ARBA" id="ARBA00022722"/>
    </source>
</evidence>
<feature type="binding site" evidence="14 15">
    <location>
        <position position="32"/>
    </location>
    <ligand>
        <name>a divalent metal cation</name>
        <dbReference type="ChEBI" id="CHEBI:60240"/>
    </ligand>
</feature>
<sequence>MGESGPDFTIELKAMRGFGRPSATRLVCGIDEAGRGPWAGPVVAAAVVLDPTAIPDGLNDSKKLTEAQREALFGPIIATAKVGIGIADVERIDRDNILQATLWAMAQALDQIEGVALALVDGNRAPPLPCAVQTIVEGDARSLSIAAASIIAKVTRDRIMVAHDASFPDYGFARHKGYGTAFHQEALQRLGPTPLHRKSFAPVAALLAAR</sequence>
<keyword evidence="12 14" id="KW-0378">Hydrolase</keyword>
<evidence type="ECO:0000256" key="8">
    <source>
        <dbReference type="ARBA" id="ARBA00022490"/>
    </source>
</evidence>
<keyword evidence="8 14" id="KW-0963">Cytoplasm</keyword>
<dbReference type="InterPro" id="IPR022898">
    <property type="entry name" value="RNase_HII"/>
</dbReference>
<dbReference type="GO" id="GO:0030145">
    <property type="term" value="F:manganese ion binding"/>
    <property type="evidence" value="ECO:0007669"/>
    <property type="project" value="UniProtKB-UniRule"/>
</dbReference>
<accession>A0A2W2B642</accession>
<evidence type="ECO:0000259" key="17">
    <source>
        <dbReference type="PROSITE" id="PS51975"/>
    </source>
</evidence>
<protein>
    <recommendedName>
        <fullName evidence="7 14">Ribonuclease HII</fullName>
        <shortName evidence="14">RNase HII</shortName>
        <ecNumber evidence="6 14">3.1.26.4</ecNumber>
    </recommendedName>
</protein>
<dbReference type="SUPFAM" id="SSF53098">
    <property type="entry name" value="Ribonuclease H-like"/>
    <property type="match status" value="1"/>
</dbReference>
<evidence type="ECO:0000256" key="11">
    <source>
        <dbReference type="ARBA" id="ARBA00022759"/>
    </source>
</evidence>
<dbReference type="GO" id="GO:0032299">
    <property type="term" value="C:ribonuclease H2 complex"/>
    <property type="evidence" value="ECO:0007669"/>
    <property type="project" value="TreeGrafter"/>
</dbReference>
<evidence type="ECO:0000256" key="5">
    <source>
        <dbReference type="ARBA" id="ARBA00007383"/>
    </source>
</evidence>
<evidence type="ECO:0000256" key="15">
    <source>
        <dbReference type="PROSITE-ProRule" id="PRU01319"/>
    </source>
</evidence>
<evidence type="ECO:0000256" key="13">
    <source>
        <dbReference type="ARBA" id="ARBA00023211"/>
    </source>
</evidence>
<feature type="binding site" evidence="14 15">
    <location>
        <position position="31"/>
    </location>
    <ligand>
        <name>a divalent metal cation</name>
        <dbReference type="ChEBI" id="CHEBI:60240"/>
    </ligand>
</feature>
<feature type="domain" description="RNase H type-2" evidence="17">
    <location>
        <begin position="25"/>
        <end position="210"/>
    </location>
</feature>
<comment type="catalytic activity">
    <reaction evidence="1 14 15 16">
        <text>Endonucleolytic cleavage to 5'-phosphomonoester.</text>
        <dbReference type="EC" id="3.1.26.4"/>
    </reaction>
</comment>
<dbReference type="InterPro" id="IPR001352">
    <property type="entry name" value="RNase_HII/HIII"/>
</dbReference>
<dbReference type="GO" id="GO:0006298">
    <property type="term" value="P:mismatch repair"/>
    <property type="evidence" value="ECO:0007669"/>
    <property type="project" value="TreeGrafter"/>
</dbReference>
<evidence type="ECO:0000256" key="7">
    <source>
        <dbReference type="ARBA" id="ARBA00019179"/>
    </source>
</evidence>
<evidence type="ECO:0000313" key="18">
    <source>
        <dbReference type="EMBL" id="PZF75598.1"/>
    </source>
</evidence>
<reference evidence="19" key="1">
    <citation type="submission" date="2018-06" db="EMBL/GenBank/DDBJ databases">
        <title>Aestuariibacter litoralis strain KCTC 52945T.</title>
        <authorList>
            <person name="Li X."/>
            <person name="Salam N."/>
            <person name="Li J.-L."/>
            <person name="Chen Y.-M."/>
            <person name="Yang Z.-W."/>
            <person name="Zhang L.-Y."/>
            <person name="Han M.-X."/>
            <person name="Xiao M."/>
            <person name="Li W.-J."/>
        </authorList>
    </citation>
    <scope>NUCLEOTIDE SEQUENCE [LARGE SCALE GENOMIC DNA]</scope>
    <source>
        <strain evidence="19">KCTC 52945</strain>
    </source>
</reference>
<evidence type="ECO:0000256" key="14">
    <source>
        <dbReference type="HAMAP-Rule" id="MF_00052"/>
    </source>
</evidence>
<comment type="cofactor">
    <cofactor evidence="2">
        <name>Mg(2+)</name>
        <dbReference type="ChEBI" id="CHEBI:18420"/>
    </cofactor>
</comment>
<keyword evidence="13 14" id="KW-0464">Manganese</keyword>
<evidence type="ECO:0000256" key="6">
    <source>
        <dbReference type="ARBA" id="ARBA00012180"/>
    </source>
</evidence>
<comment type="similarity">
    <text evidence="5 14 16">Belongs to the RNase HII family.</text>
</comment>
<evidence type="ECO:0000256" key="2">
    <source>
        <dbReference type="ARBA" id="ARBA00001946"/>
    </source>
</evidence>
<dbReference type="Proteomes" id="UP000248795">
    <property type="component" value="Unassembled WGS sequence"/>
</dbReference>
<dbReference type="HAMAP" id="MF_00052_B">
    <property type="entry name" value="RNase_HII_B"/>
    <property type="match status" value="1"/>
</dbReference>
<proteinExistence type="inferred from homology"/>
<dbReference type="PANTHER" id="PTHR10954:SF18">
    <property type="entry name" value="RIBONUCLEASE HII"/>
    <property type="match status" value="1"/>
</dbReference>
<dbReference type="EC" id="3.1.26.4" evidence="6 14"/>